<evidence type="ECO:0000256" key="1">
    <source>
        <dbReference type="SAM" id="Phobius"/>
    </source>
</evidence>
<feature type="transmembrane region" description="Helical" evidence="1">
    <location>
        <begin position="290"/>
        <end position="312"/>
    </location>
</feature>
<keyword evidence="1" id="KW-0812">Transmembrane</keyword>
<comment type="caution">
    <text evidence="2">The sequence shown here is derived from an EMBL/GenBank/DDBJ whole genome shotgun (WGS) entry which is preliminary data.</text>
</comment>
<keyword evidence="1" id="KW-0472">Membrane</keyword>
<feature type="transmembrane region" description="Helical" evidence="1">
    <location>
        <begin position="23"/>
        <end position="42"/>
    </location>
</feature>
<feature type="transmembrane region" description="Helical" evidence="1">
    <location>
        <begin position="63"/>
        <end position="91"/>
    </location>
</feature>
<feature type="transmembrane region" description="Helical" evidence="1">
    <location>
        <begin position="318"/>
        <end position="341"/>
    </location>
</feature>
<evidence type="ECO:0000313" key="3">
    <source>
        <dbReference type="Proteomes" id="UP000295518"/>
    </source>
</evidence>
<dbReference type="RefSeq" id="WP_094254506.1">
    <property type="nucleotide sequence ID" value="NZ_SNWN01000010.1"/>
</dbReference>
<evidence type="ECO:0000313" key="2">
    <source>
        <dbReference type="EMBL" id="TDO20506.1"/>
    </source>
</evidence>
<organism evidence="2 3">
    <name type="scientific">Mycoplasma testudineum</name>
    <dbReference type="NCBI Taxonomy" id="244584"/>
    <lineage>
        <taxon>Bacteria</taxon>
        <taxon>Bacillati</taxon>
        <taxon>Mycoplasmatota</taxon>
        <taxon>Mollicutes</taxon>
        <taxon>Mycoplasmataceae</taxon>
        <taxon>Mycoplasma</taxon>
    </lineage>
</organism>
<gene>
    <name evidence="2" type="ORF">EI74_0338</name>
</gene>
<reference evidence="2 3" key="1">
    <citation type="submission" date="2019-03" db="EMBL/GenBank/DDBJ databases">
        <title>Genomic Encyclopedia of Archaeal and Bacterial Type Strains, Phase II (KMG-II): from individual species to whole genera.</title>
        <authorList>
            <person name="Goeker M."/>
        </authorList>
    </citation>
    <scope>NUCLEOTIDE SEQUENCE [LARGE SCALE GENOMIC DNA]</scope>
    <source>
        <strain evidence="2 3">ATCC 700618</strain>
    </source>
</reference>
<proteinExistence type="predicted"/>
<feature type="transmembrane region" description="Helical" evidence="1">
    <location>
        <begin position="97"/>
        <end position="126"/>
    </location>
</feature>
<sequence>MTEYELTIKRDYSYIQIFQKIKYFRLMWLVPILNMYIPYIFLKSVVTINLSNRKIATALIYKYMFFGIFVQCFLIWIASILLGLIFAQFFIYKQSDYYLISLTILGIILILFTASSLYAIWFNIIFKKKVITKQFIKIYKKYSNSSLLDNILLLKNYSKIEFIQNNKTKLSHFVKQYYISFTNLYIWDFFEDIKIDPQKNGEIEFMTNSENYSWLVDWTKIDSEVKPWFLIRKEIWEWFMSPFNEIWGKRFILSSSILVFSTYLKFIFEVININKKDIILKLINKNNRVWTIYSLIWSLTWFVVSLLLLGLLPPGLKIWVLYFSLIVFFIVFVISQLKIFVFNKKIAAKIANLI</sequence>
<accession>A0A4R6IFE5</accession>
<protein>
    <submittedName>
        <fullName evidence="2">Uncharacterized protein</fullName>
    </submittedName>
</protein>
<dbReference type="Proteomes" id="UP000295518">
    <property type="component" value="Unassembled WGS sequence"/>
</dbReference>
<dbReference type="EMBL" id="SNWN01000010">
    <property type="protein sequence ID" value="TDO20506.1"/>
    <property type="molecule type" value="Genomic_DNA"/>
</dbReference>
<name>A0A4R6IFE5_9MOLU</name>
<keyword evidence="1" id="KW-1133">Transmembrane helix</keyword>
<dbReference type="AlphaFoldDB" id="A0A4R6IFE5"/>
<keyword evidence="3" id="KW-1185">Reference proteome</keyword>